<evidence type="ECO:0000256" key="9">
    <source>
        <dbReference type="RuleBase" id="RU003660"/>
    </source>
</evidence>
<dbReference type="EMDB" id="EMD-19077"/>
<dbReference type="EMDB" id="EMD-19067"/>
<evidence type="ECO:0000256" key="3">
    <source>
        <dbReference type="ARBA" id="ARBA00022884"/>
    </source>
</evidence>
<organism evidence="10 11">
    <name type="scientific">Psychrobacter urativorans</name>
    <dbReference type="NCBI Taxonomy" id="45610"/>
    <lineage>
        <taxon>Bacteria</taxon>
        <taxon>Pseudomonadati</taxon>
        <taxon>Pseudomonadota</taxon>
        <taxon>Gammaproteobacteria</taxon>
        <taxon>Moraxellales</taxon>
        <taxon>Moraxellaceae</taxon>
        <taxon>Psychrobacter</taxon>
    </lineage>
</organism>
<dbReference type="PDB" id="8RD8">
    <property type="method" value="EM"/>
    <property type="resolution" value="2.62 A"/>
    <property type="chains" value="BQ=1-132"/>
</dbReference>
<dbReference type="RefSeq" id="WP_062533666.1">
    <property type="nucleotide sequence ID" value="NZ_CP012678.1"/>
</dbReference>
<keyword evidence="2 8" id="KW-0699">rRNA-binding</keyword>
<evidence type="ECO:0000256" key="1">
    <source>
        <dbReference type="ARBA" id="ARBA00006471"/>
    </source>
</evidence>
<dbReference type="HAMAP" id="MF_01302_B">
    <property type="entry name" value="Ribosomal_uS8_B"/>
    <property type="match status" value="1"/>
</dbReference>
<proteinExistence type="evidence at protein level"/>
<dbReference type="OrthoDB" id="9802617at2"/>
<evidence type="ECO:0007829" key="12">
    <source>
        <dbReference type="PDB" id="8RD8"/>
    </source>
</evidence>
<sequence>MSMQDTVGDMLTRIRNAQMANKVSVAMPSSKLRKSIADLLVSEGYVASAVVNAEENNKATLSIELKYFEGKAVIETIQRFSRPGLRQHRGKDAIPTVKQGMGVAIVSTSQGIMSDRAARAAGIGGEVVAFVA</sequence>
<dbReference type="PANTHER" id="PTHR11758">
    <property type="entry name" value="40S RIBOSOMAL PROTEIN S15A"/>
    <property type="match status" value="1"/>
</dbReference>
<reference evidence="12 13" key="2">
    <citation type="journal article" date="2024" name="Nature">
        <title>A new family of bacterial ribosome hibernation factors.</title>
        <authorList>
            <person name="Helena-Bueno K."/>
            <person name="Rybak M.Y."/>
            <person name="Ekemezie C.L."/>
            <person name="Sullivan R."/>
            <person name="Brown C.R."/>
            <person name="Dingwall C."/>
            <person name="Basle A."/>
            <person name="Schneider C."/>
            <person name="Connolly J.P.R."/>
            <person name="Blaza J.N."/>
            <person name="Csorgo B."/>
            <person name="Moynihan P.J."/>
            <person name="Gagnon M.G."/>
            <person name="Hill C.H."/>
            <person name="Melnikov S.V."/>
        </authorList>
    </citation>
    <scope>STRUCTURE BY ELECTRON MICROSCOPY (2.60 ANGSTROMS)</scope>
</reference>
<evidence type="ECO:0000256" key="5">
    <source>
        <dbReference type="ARBA" id="ARBA00023274"/>
    </source>
</evidence>
<evidence type="ECO:0000313" key="11">
    <source>
        <dbReference type="Proteomes" id="UP000059847"/>
    </source>
</evidence>
<dbReference type="Pfam" id="PF00410">
    <property type="entry name" value="Ribosomal_S8"/>
    <property type="match status" value="1"/>
</dbReference>
<keyword evidence="4 8" id="KW-0689">Ribosomal protein</keyword>
<dbReference type="GO" id="GO:0005737">
    <property type="term" value="C:cytoplasm"/>
    <property type="evidence" value="ECO:0007669"/>
    <property type="project" value="UniProtKB-ARBA"/>
</dbReference>
<dbReference type="EMDB" id="EMD-52036"/>
<dbReference type="NCBIfam" id="NF001109">
    <property type="entry name" value="PRK00136.1"/>
    <property type="match status" value="1"/>
</dbReference>
<dbReference type="SMR" id="A0A0M4U618"/>
<comment type="subunit">
    <text evidence="7 8">Part of the 30S ribosomal subunit. Contacts proteins S5 and S12.</text>
</comment>
<dbReference type="InterPro" id="IPR000630">
    <property type="entry name" value="Ribosomal_uS8"/>
</dbReference>
<comment type="function">
    <text evidence="8">One of the primary rRNA binding proteins, it binds directly to 16S rRNA central domain where it helps coordinate assembly of the platform of the 30S subunit.</text>
</comment>
<evidence type="ECO:0000256" key="7">
    <source>
        <dbReference type="ARBA" id="ARBA00046740"/>
    </source>
</evidence>
<keyword evidence="5 8" id="KW-0687">Ribonucleoprotein</keyword>
<dbReference type="SUPFAM" id="SSF56047">
    <property type="entry name" value="Ribosomal protein S8"/>
    <property type="match status" value="1"/>
</dbReference>
<dbReference type="GO" id="GO:0019843">
    <property type="term" value="F:rRNA binding"/>
    <property type="evidence" value="ECO:0007669"/>
    <property type="project" value="UniProtKB-UniRule"/>
</dbReference>
<evidence type="ECO:0000256" key="6">
    <source>
        <dbReference type="ARBA" id="ARBA00035258"/>
    </source>
</evidence>
<dbReference type="FunFam" id="3.30.1490.10:FF:000001">
    <property type="entry name" value="30S ribosomal protein S8"/>
    <property type="match status" value="1"/>
</dbReference>
<dbReference type="Proteomes" id="UP000059847">
    <property type="component" value="Chromosome"/>
</dbReference>
<dbReference type="InterPro" id="IPR035987">
    <property type="entry name" value="Ribosomal_uS8_sf"/>
</dbReference>
<dbReference type="Gene3D" id="3.30.1490.10">
    <property type="match status" value="1"/>
</dbReference>
<protein>
    <recommendedName>
        <fullName evidence="6 8">Small ribosomal subunit protein uS8</fullName>
    </recommendedName>
</protein>
<keyword evidence="11" id="KW-1185">Reference proteome</keyword>
<dbReference type="PDB" id="8RDV">
    <property type="method" value="EM"/>
    <property type="resolution" value="2.60 A"/>
    <property type="chains" value="BQ=1-132"/>
</dbReference>
<comment type="similarity">
    <text evidence="1 8 9">Belongs to the universal ribosomal protein uS8 family.</text>
</comment>
<keyword evidence="12 13" id="KW-0002">3D-structure</keyword>
<dbReference type="InterPro" id="IPR047863">
    <property type="entry name" value="Ribosomal_uS8_CS"/>
</dbReference>
<evidence type="ECO:0000313" key="10">
    <source>
        <dbReference type="EMBL" id="ALF59276.1"/>
    </source>
</evidence>
<evidence type="ECO:0000256" key="4">
    <source>
        <dbReference type="ARBA" id="ARBA00022980"/>
    </source>
</evidence>
<reference evidence="10 11" key="1">
    <citation type="submission" date="2015-09" db="EMBL/GenBank/DDBJ databases">
        <title>Complete genome of Psychrobacter urativorans R10.10B.</title>
        <authorList>
            <person name="See-Too W.S."/>
            <person name="Chan K.G."/>
        </authorList>
    </citation>
    <scope>NUCLEOTIDE SEQUENCE [LARGE SCALE GENOMIC DNA]</scope>
    <source>
        <strain evidence="10 11">R10.10B</strain>
    </source>
</reference>
<dbReference type="GO" id="GO:1990904">
    <property type="term" value="C:ribonucleoprotein complex"/>
    <property type="evidence" value="ECO:0007669"/>
    <property type="project" value="UniProtKB-KW"/>
</dbReference>
<dbReference type="EMBL" id="CP012678">
    <property type="protein sequence ID" value="ALF59276.1"/>
    <property type="molecule type" value="Genomic_DNA"/>
</dbReference>
<evidence type="ECO:0000256" key="8">
    <source>
        <dbReference type="HAMAP-Rule" id="MF_01302"/>
    </source>
</evidence>
<dbReference type="EMDB" id="EMD-19076"/>
<dbReference type="PDB" id="8RDW">
    <property type="method" value="EM"/>
    <property type="resolution" value="2.74 A"/>
    <property type="chains" value="BQ=1-132"/>
</dbReference>
<evidence type="ECO:0007829" key="13">
    <source>
        <dbReference type="PDB" id="8RDV"/>
    </source>
</evidence>
<dbReference type="FunFam" id="3.30.1370.30:FF:000002">
    <property type="entry name" value="30S ribosomal protein S8"/>
    <property type="match status" value="1"/>
</dbReference>
<dbReference type="STRING" id="45610.AOC03_03760"/>
<dbReference type="AlphaFoldDB" id="A0A0M4U618"/>
<keyword evidence="3 8" id="KW-0694">RNA-binding</keyword>
<dbReference type="GO" id="GO:0006412">
    <property type="term" value="P:translation"/>
    <property type="evidence" value="ECO:0007669"/>
    <property type="project" value="UniProtKB-UniRule"/>
</dbReference>
<dbReference type="GO" id="GO:0003735">
    <property type="term" value="F:structural constituent of ribosome"/>
    <property type="evidence" value="ECO:0007669"/>
    <property type="project" value="InterPro"/>
</dbReference>
<dbReference type="PROSITE" id="PS00053">
    <property type="entry name" value="RIBOSOMAL_S8"/>
    <property type="match status" value="1"/>
</dbReference>
<dbReference type="KEGG" id="pur:AOC03_03760"/>
<name>A0A0M4U618_9GAMM</name>
<evidence type="ECO:0000256" key="2">
    <source>
        <dbReference type="ARBA" id="ARBA00022730"/>
    </source>
</evidence>
<gene>
    <name evidence="8" type="primary">rpsH</name>
    <name evidence="10" type="ORF">AOC03_03760</name>
</gene>
<accession>A0A0M4U618</accession>
<dbReference type="Gene3D" id="3.30.1370.30">
    <property type="match status" value="1"/>
</dbReference>
<dbReference type="GO" id="GO:0005840">
    <property type="term" value="C:ribosome"/>
    <property type="evidence" value="ECO:0007669"/>
    <property type="project" value="UniProtKB-KW"/>
</dbReference>